<keyword evidence="3 9" id="KW-0812">Transmembrane</keyword>
<dbReference type="GO" id="GO:0005886">
    <property type="term" value="C:plasma membrane"/>
    <property type="evidence" value="ECO:0007669"/>
    <property type="project" value="TreeGrafter"/>
</dbReference>
<evidence type="ECO:0000256" key="10">
    <source>
        <dbReference type="SAM" id="Phobius"/>
    </source>
</evidence>
<dbReference type="OrthoDB" id="5975505at2759"/>
<comment type="caution">
    <text evidence="12">The sequence shown here is derived from an EMBL/GenBank/DDBJ whole genome shotgun (WGS) entry which is preliminary data.</text>
</comment>
<dbReference type="PANTHER" id="PTHR24238:SF57">
    <property type="entry name" value="G-PROTEIN COUPLED RECEPTOR 83"/>
    <property type="match status" value="1"/>
</dbReference>
<keyword evidence="13" id="KW-1185">Reference proteome</keyword>
<dbReference type="PANTHER" id="PTHR24238">
    <property type="entry name" value="G-PROTEIN COUPLED RECEPTOR"/>
    <property type="match status" value="1"/>
</dbReference>
<dbReference type="InterPro" id="IPR000276">
    <property type="entry name" value="GPCR_Rhodpsn"/>
</dbReference>
<dbReference type="PRINTS" id="PR00237">
    <property type="entry name" value="GPCRRHODOPSN"/>
</dbReference>
<evidence type="ECO:0000256" key="4">
    <source>
        <dbReference type="ARBA" id="ARBA00022989"/>
    </source>
</evidence>
<dbReference type="PROSITE" id="PS00237">
    <property type="entry name" value="G_PROTEIN_RECEP_F1_1"/>
    <property type="match status" value="1"/>
</dbReference>
<evidence type="ECO:0000256" key="8">
    <source>
        <dbReference type="ARBA" id="ARBA00023224"/>
    </source>
</evidence>
<evidence type="ECO:0000259" key="11">
    <source>
        <dbReference type="PROSITE" id="PS50262"/>
    </source>
</evidence>
<keyword evidence="7 9" id="KW-0675">Receptor</keyword>
<evidence type="ECO:0000256" key="9">
    <source>
        <dbReference type="RuleBase" id="RU000688"/>
    </source>
</evidence>
<comment type="subcellular location">
    <subcellularLocation>
        <location evidence="1">Membrane</location>
        <topology evidence="1">Multi-pass membrane protein</topology>
    </subcellularLocation>
</comment>
<dbReference type="Proteomes" id="UP000887116">
    <property type="component" value="Unassembled WGS sequence"/>
</dbReference>
<evidence type="ECO:0000256" key="2">
    <source>
        <dbReference type="ARBA" id="ARBA00010663"/>
    </source>
</evidence>
<comment type="similarity">
    <text evidence="2 9">Belongs to the G-protein coupled receptor 1 family.</text>
</comment>
<keyword evidence="8 9" id="KW-0807">Transducer</keyword>
<keyword evidence="4 10" id="KW-1133">Transmembrane helix</keyword>
<evidence type="ECO:0000313" key="13">
    <source>
        <dbReference type="Proteomes" id="UP000887116"/>
    </source>
</evidence>
<dbReference type="Gene3D" id="1.20.1070.10">
    <property type="entry name" value="Rhodopsin 7-helix transmembrane proteins"/>
    <property type="match status" value="1"/>
</dbReference>
<evidence type="ECO:0000256" key="3">
    <source>
        <dbReference type="ARBA" id="ARBA00022692"/>
    </source>
</evidence>
<dbReference type="Pfam" id="PF00001">
    <property type="entry name" value="7tm_1"/>
    <property type="match status" value="1"/>
</dbReference>
<feature type="transmembrane region" description="Helical" evidence="10">
    <location>
        <begin position="50"/>
        <end position="68"/>
    </location>
</feature>
<evidence type="ECO:0000313" key="12">
    <source>
        <dbReference type="EMBL" id="GFQ97503.1"/>
    </source>
</evidence>
<organism evidence="12 13">
    <name type="scientific">Trichonephila clavata</name>
    <name type="common">Joro spider</name>
    <name type="synonym">Nephila clavata</name>
    <dbReference type="NCBI Taxonomy" id="2740835"/>
    <lineage>
        <taxon>Eukaryota</taxon>
        <taxon>Metazoa</taxon>
        <taxon>Ecdysozoa</taxon>
        <taxon>Arthropoda</taxon>
        <taxon>Chelicerata</taxon>
        <taxon>Arachnida</taxon>
        <taxon>Araneae</taxon>
        <taxon>Araneomorphae</taxon>
        <taxon>Entelegynae</taxon>
        <taxon>Araneoidea</taxon>
        <taxon>Nephilidae</taxon>
        <taxon>Trichonephila</taxon>
    </lineage>
</organism>
<name>A0A8X6L8A5_TRICU</name>
<accession>A0A8X6L8A5</accession>
<dbReference type="InterPro" id="IPR017452">
    <property type="entry name" value="GPCR_Rhodpsn_7TM"/>
</dbReference>
<reference evidence="12" key="1">
    <citation type="submission" date="2020-07" db="EMBL/GenBank/DDBJ databases">
        <title>Multicomponent nature underlies the extraordinary mechanical properties of spider dragline silk.</title>
        <authorList>
            <person name="Kono N."/>
            <person name="Nakamura H."/>
            <person name="Mori M."/>
            <person name="Yoshida Y."/>
            <person name="Ohtoshi R."/>
            <person name="Malay A.D."/>
            <person name="Moran D.A.P."/>
            <person name="Tomita M."/>
            <person name="Numata K."/>
            <person name="Arakawa K."/>
        </authorList>
    </citation>
    <scope>NUCLEOTIDE SEQUENCE</scope>
</reference>
<evidence type="ECO:0000256" key="7">
    <source>
        <dbReference type="ARBA" id="ARBA00023170"/>
    </source>
</evidence>
<gene>
    <name evidence="12" type="primary">107365352</name>
    <name evidence="12" type="ORF">TNCT_429801</name>
</gene>
<dbReference type="GO" id="GO:0008188">
    <property type="term" value="F:neuropeptide receptor activity"/>
    <property type="evidence" value="ECO:0007669"/>
    <property type="project" value="TreeGrafter"/>
</dbReference>
<dbReference type="EMBL" id="BMAO01014839">
    <property type="protein sequence ID" value="GFQ97503.1"/>
    <property type="molecule type" value="Genomic_DNA"/>
</dbReference>
<protein>
    <submittedName>
        <fullName evidence="12">G_PROTEIN_RECEP_F1_2 domain-containing protein</fullName>
    </submittedName>
</protein>
<evidence type="ECO:0000256" key="1">
    <source>
        <dbReference type="ARBA" id="ARBA00004141"/>
    </source>
</evidence>
<keyword evidence="6 10" id="KW-0472">Membrane</keyword>
<keyword evidence="5 9" id="KW-0297">G-protein coupled receptor</keyword>
<dbReference type="AlphaFoldDB" id="A0A8X6L8A5"/>
<dbReference type="PROSITE" id="PS50262">
    <property type="entry name" value="G_PROTEIN_RECEP_F1_2"/>
    <property type="match status" value="1"/>
</dbReference>
<sequence length="191" mass="22493">MDTTADVDFGRGRVTCLTASVLTQTVISSDRFIAIIFPLHARITKQRTSVVITSIWMTSGLVSVPFLFTRKYRTFQWRNLLEFSCVEEWPYEEQWNAETGICLRTFPLQQLYYTFVTMTLFFVPVAIMIVTYMLIICRLWRTRAPGEANIVNINIQHRVKMKKFKECYFDHVKISFDIPTSDSEYFSEYDK</sequence>
<dbReference type="SUPFAM" id="SSF81321">
    <property type="entry name" value="Family A G protein-coupled receptor-like"/>
    <property type="match status" value="1"/>
</dbReference>
<evidence type="ECO:0000256" key="5">
    <source>
        <dbReference type="ARBA" id="ARBA00023040"/>
    </source>
</evidence>
<evidence type="ECO:0000256" key="6">
    <source>
        <dbReference type="ARBA" id="ARBA00023136"/>
    </source>
</evidence>
<proteinExistence type="inferred from homology"/>
<feature type="domain" description="G-protein coupled receptors family 1 profile" evidence="11">
    <location>
        <begin position="18"/>
        <end position="191"/>
    </location>
</feature>
<feature type="transmembrane region" description="Helical" evidence="10">
    <location>
        <begin position="111"/>
        <end position="135"/>
    </location>
</feature>